<dbReference type="PANTHER" id="PTHR13605:SF4">
    <property type="entry name" value="ER MEMBRANE PROTEIN COMPLEX SUBUNIT 7"/>
    <property type="match status" value="1"/>
</dbReference>
<organism evidence="8 9">
    <name type="scientific">Dictyostelium purpureum</name>
    <name type="common">Slime mold</name>
    <dbReference type="NCBI Taxonomy" id="5786"/>
    <lineage>
        <taxon>Eukaryota</taxon>
        <taxon>Amoebozoa</taxon>
        <taxon>Evosea</taxon>
        <taxon>Eumycetozoa</taxon>
        <taxon>Dictyostelia</taxon>
        <taxon>Dictyosteliales</taxon>
        <taxon>Dictyosteliaceae</taxon>
        <taxon>Dictyostelium</taxon>
    </lineage>
</organism>
<gene>
    <name evidence="8" type="ORF">DICPUDRAFT_158071</name>
</gene>
<evidence type="ECO:0000259" key="7">
    <source>
        <dbReference type="Pfam" id="PF09430"/>
    </source>
</evidence>
<comment type="subcellular location">
    <subcellularLocation>
        <location evidence="1">Membrane</location>
        <topology evidence="1">Single-pass membrane protein</topology>
    </subcellularLocation>
</comment>
<keyword evidence="3" id="KW-0732">Signal</keyword>
<dbReference type="GeneID" id="10510953"/>
<evidence type="ECO:0000256" key="2">
    <source>
        <dbReference type="ARBA" id="ARBA00022692"/>
    </source>
</evidence>
<reference evidence="9" key="1">
    <citation type="journal article" date="2011" name="Genome Biol.">
        <title>Comparative genomics of the social amoebae Dictyostelium discoideum and Dictyostelium purpureum.</title>
        <authorList>
            <consortium name="US DOE Joint Genome Institute (JGI-PGF)"/>
            <person name="Sucgang R."/>
            <person name="Kuo A."/>
            <person name="Tian X."/>
            <person name="Salerno W."/>
            <person name="Parikh A."/>
            <person name="Feasley C.L."/>
            <person name="Dalin E."/>
            <person name="Tu H."/>
            <person name="Huang E."/>
            <person name="Barry K."/>
            <person name="Lindquist E."/>
            <person name="Shapiro H."/>
            <person name="Bruce D."/>
            <person name="Schmutz J."/>
            <person name="Salamov A."/>
            <person name="Fey P."/>
            <person name="Gaudet P."/>
            <person name="Anjard C."/>
            <person name="Babu M.M."/>
            <person name="Basu S."/>
            <person name="Bushmanova Y."/>
            <person name="van der Wel H."/>
            <person name="Katoh-Kurasawa M."/>
            <person name="Dinh C."/>
            <person name="Coutinho P.M."/>
            <person name="Saito T."/>
            <person name="Elias M."/>
            <person name="Schaap P."/>
            <person name="Kay R.R."/>
            <person name="Henrissat B."/>
            <person name="Eichinger L."/>
            <person name="Rivero F."/>
            <person name="Putnam N.H."/>
            <person name="West C.M."/>
            <person name="Loomis W.F."/>
            <person name="Chisholm R.L."/>
            <person name="Shaulsky G."/>
            <person name="Strassmann J.E."/>
            <person name="Queller D.C."/>
            <person name="Kuspa A."/>
            <person name="Grigoriev I.V."/>
        </authorList>
    </citation>
    <scope>NUCLEOTIDE SEQUENCE [LARGE SCALE GENOMIC DNA]</scope>
    <source>
        <strain evidence="9">QSDP1</strain>
    </source>
</reference>
<dbReference type="KEGG" id="dpp:DICPUDRAFT_158071"/>
<dbReference type="GO" id="GO:0016020">
    <property type="term" value="C:membrane"/>
    <property type="evidence" value="ECO:0007669"/>
    <property type="project" value="UniProtKB-SubCell"/>
</dbReference>
<dbReference type="InterPro" id="IPR019008">
    <property type="entry name" value="Beta_sandwich_EMC7"/>
</dbReference>
<dbReference type="InParanoid" id="F1A0R6"/>
<dbReference type="VEuPathDB" id="AmoebaDB:DICPUDRAFT_158071"/>
<evidence type="ECO:0000256" key="1">
    <source>
        <dbReference type="ARBA" id="ARBA00004167"/>
    </source>
</evidence>
<dbReference type="STRING" id="5786.F1A0R6"/>
<sequence>MGLYSLEIESMQYFFPSYKVDILGGKKSIKVRAAENETAVLPLPLKIKAVHKIPYFQQHVPFSIFGIIQNPMIISTLLPVFLIFALPKMTSFITNDEETRETLKASQPTLIQQVPELPKFKVITNKLIE</sequence>
<dbReference type="AlphaFoldDB" id="F1A0R6"/>
<dbReference type="RefSeq" id="XP_003293260.1">
    <property type="nucleotide sequence ID" value="XM_003293212.1"/>
</dbReference>
<keyword evidence="4 6" id="KW-1133">Transmembrane helix</keyword>
<keyword evidence="2 6" id="KW-0812">Transmembrane</keyword>
<feature type="domain" description="ER membrane protein complex subunit 7 beta-sandwich" evidence="7">
    <location>
        <begin position="2"/>
        <end position="74"/>
    </location>
</feature>
<protein>
    <recommendedName>
        <fullName evidence="7">ER membrane protein complex subunit 7 beta-sandwich domain-containing protein</fullName>
    </recommendedName>
</protein>
<keyword evidence="5 6" id="KW-0472">Membrane</keyword>
<accession>F1A0R6</accession>
<keyword evidence="9" id="KW-1185">Reference proteome</keyword>
<name>F1A0R6_DICPU</name>
<dbReference type="OMA" id="LPEWPTI"/>
<feature type="transmembrane region" description="Helical" evidence="6">
    <location>
        <begin position="62"/>
        <end position="86"/>
    </location>
</feature>
<dbReference type="eggNOG" id="ENOG502RHYG">
    <property type="taxonomic scope" value="Eukaryota"/>
</dbReference>
<evidence type="ECO:0000256" key="3">
    <source>
        <dbReference type="ARBA" id="ARBA00022729"/>
    </source>
</evidence>
<evidence type="ECO:0000256" key="4">
    <source>
        <dbReference type="ARBA" id="ARBA00022989"/>
    </source>
</evidence>
<evidence type="ECO:0000256" key="5">
    <source>
        <dbReference type="ARBA" id="ARBA00023136"/>
    </source>
</evidence>
<dbReference type="InterPro" id="IPR039163">
    <property type="entry name" value="EMC7"/>
</dbReference>
<proteinExistence type="predicted"/>
<dbReference type="Pfam" id="PF09430">
    <property type="entry name" value="EMC7_beta-sandw"/>
    <property type="match status" value="1"/>
</dbReference>
<evidence type="ECO:0000313" key="8">
    <source>
        <dbReference type="EMBL" id="EGC30224.1"/>
    </source>
</evidence>
<dbReference type="EMBL" id="GL871347">
    <property type="protein sequence ID" value="EGC30224.1"/>
    <property type="molecule type" value="Genomic_DNA"/>
</dbReference>
<dbReference type="Proteomes" id="UP000001064">
    <property type="component" value="Unassembled WGS sequence"/>
</dbReference>
<evidence type="ECO:0000313" key="9">
    <source>
        <dbReference type="Proteomes" id="UP000001064"/>
    </source>
</evidence>
<dbReference type="FunCoup" id="F1A0R6">
    <property type="interactions" value="67"/>
</dbReference>
<dbReference type="OrthoDB" id="16218at2759"/>
<evidence type="ECO:0000256" key="6">
    <source>
        <dbReference type="SAM" id="Phobius"/>
    </source>
</evidence>
<dbReference type="PANTHER" id="PTHR13605">
    <property type="entry name" value="ER MEMBRANE PROTEIN COMPLEX SUBUNIT 7"/>
    <property type="match status" value="1"/>
</dbReference>